<comment type="caution">
    <text evidence="8">The sequence shown here is derived from an EMBL/GenBank/DDBJ whole genome shotgun (WGS) entry which is preliminary data.</text>
</comment>
<dbReference type="EMBL" id="LJIG01009718">
    <property type="protein sequence ID" value="KRT82519.1"/>
    <property type="molecule type" value="Genomic_DNA"/>
</dbReference>
<reference evidence="8 9" key="1">
    <citation type="submission" date="2015-09" db="EMBL/GenBank/DDBJ databases">
        <title>Draft genome of the scarab beetle Oryctes borbonicus.</title>
        <authorList>
            <person name="Meyer J.M."/>
            <person name="Markov G.V."/>
            <person name="Baskaran P."/>
            <person name="Herrmann M."/>
            <person name="Sommer R.J."/>
            <person name="Roedelsperger C."/>
        </authorList>
    </citation>
    <scope>NUCLEOTIDE SEQUENCE [LARGE SCALE GENOMIC DNA]</scope>
    <source>
        <strain evidence="8">OB123</strain>
        <tissue evidence="8">Whole animal</tissue>
    </source>
</reference>
<evidence type="ECO:0000256" key="4">
    <source>
        <dbReference type="ARBA" id="ARBA00023157"/>
    </source>
</evidence>
<dbReference type="PROSITE" id="PS00122">
    <property type="entry name" value="CARBOXYLESTERASE_B_1"/>
    <property type="match status" value="1"/>
</dbReference>
<keyword evidence="9" id="KW-1185">Reference proteome</keyword>
<keyword evidence="2" id="KW-0719">Serine esterase</keyword>
<protein>
    <recommendedName>
        <fullName evidence="6">Carboxylic ester hydrolase</fullName>
        <ecNumber evidence="6">3.1.1.-</ecNumber>
    </recommendedName>
</protein>
<sequence>MFGPQYLLDEDIVLVTANYRLGALGYLSTGTKEAPGNNGFKDQVVVLKWIRDHIKAFGGDPAMVTLSGYSAGAVSATLHMISPMSQGLFHRVIAMSASGLGQGIMSTSRYDLAQKQARLVNCSDDSPATII</sequence>
<dbReference type="Gene3D" id="3.40.50.1820">
    <property type="entry name" value="alpha/beta hydrolase"/>
    <property type="match status" value="1"/>
</dbReference>
<evidence type="ECO:0000256" key="3">
    <source>
        <dbReference type="ARBA" id="ARBA00022801"/>
    </source>
</evidence>
<dbReference type="PANTHER" id="PTHR43142">
    <property type="entry name" value="CARBOXYLIC ESTER HYDROLASE"/>
    <property type="match status" value="1"/>
</dbReference>
<dbReference type="GO" id="GO:0052689">
    <property type="term" value="F:carboxylic ester hydrolase activity"/>
    <property type="evidence" value="ECO:0007669"/>
    <property type="project" value="UniProtKB-KW"/>
</dbReference>
<dbReference type="InterPro" id="IPR002018">
    <property type="entry name" value="CarbesteraseB"/>
</dbReference>
<keyword evidence="4" id="KW-1015">Disulfide bond</keyword>
<feature type="non-terminal residue" evidence="8">
    <location>
        <position position="131"/>
    </location>
</feature>
<evidence type="ECO:0000256" key="5">
    <source>
        <dbReference type="ARBA" id="ARBA00023180"/>
    </source>
</evidence>
<proteinExistence type="inferred from homology"/>
<evidence type="ECO:0000313" key="8">
    <source>
        <dbReference type="EMBL" id="KRT82519.1"/>
    </source>
</evidence>
<dbReference type="Proteomes" id="UP000051574">
    <property type="component" value="Unassembled WGS sequence"/>
</dbReference>
<dbReference type="Pfam" id="PF00135">
    <property type="entry name" value="COesterase"/>
    <property type="match status" value="1"/>
</dbReference>
<evidence type="ECO:0000256" key="2">
    <source>
        <dbReference type="ARBA" id="ARBA00022487"/>
    </source>
</evidence>
<gene>
    <name evidence="8" type="ORF">AMK59_4334</name>
</gene>
<evidence type="ECO:0000256" key="1">
    <source>
        <dbReference type="ARBA" id="ARBA00005964"/>
    </source>
</evidence>
<evidence type="ECO:0000259" key="7">
    <source>
        <dbReference type="Pfam" id="PF00135"/>
    </source>
</evidence>
<accession>A0A0T6B6N5</accession>
<evidence type="ECO:0000313" key="9">
    <source>
        <dbReference type="Proteomes" id="UP000051574"/>
    </source>
</evidence>
<name>A0A0T6B6N5_9SCAR</name>
<feature type="domain" description="Carboxylesterase type B" evidence="7">
    <location>
        <begin position="2"/>
        <end position="126"/>
    </location>
</feature>
<dbReference type="InterPro" id="IPR019826">
    <property type="entry name" value="Carboxylesterase_B_AS"/>
</dbReference>
<keyword evidence="5" id="KW-0325">Glycoprotein</keyword>
<dbReference type="SUPFAM" id="SSF53474">
    <property type="entry name" value="alpha/beta-Hydrolases"/>
    <property type="match status" value="1"/>
</dbReference>
<keyword evidence="3 6" id="KW-0378">Hydrolase</keyword>
<organism evidence="8 9">
    <name type="scientific">Oryctes borbonicus</name>
    <dbReference type="NCBI Taxonomy" id="1629725"/>
    <lineage>
        <taxon>Eukaryota</taxon>
        <taxon>Metazoa</taxon>
        <taxon>Ecdysozoa</taxon>
        <taxon>Arthropoda</taxon>
        <taxon>Hexapoda</taxon>
        <taxon>Insecta</taxon>
        <taxon>Pterygota</taxon>
        <taxon>Neoptera</taxon>
        <taxon>Endopterygota</taxon>
        <taxon>Coleoptera</taxon>
        <taxon>Polyphaga</taxon>
        <taxon>Scarabaeiformia</taxon>
        <taxon>Scarabaeidae</taxon>
        <taxon>Dynastinae</taxon>
        <taxon>Oryctes</taxon>
    </lineage>
</organism>
<dbReference type="OrthoDB" id="6846267at2759"/>
<comment type="similarity">
    <text evidence="1 6">Belongs to the type-B carboxylesterase/lipase family.</text>
</comment>
<evidence type="ECO:0000256" key="6">
    <source>
        <dbReference type="RuleBase" id="RU361235"/>
    </source>
</evidence>
<dbReference type="PANTHER" id="PTHR43142:SF1">
    <property type="entry name" value="CARBOXYLIC ESTER HYDROLASE"/>
    <property type="match status" value="1"/>
</dbReference>
<dbReference type="EC" id="3.1.1.-" evidence="6"/>
<dbReference type="AlphaFoldDB" id="A0A0T6B6N5"/>
<dbReference type="InterPro" id="IPR029058">
    <property type="entry name" value="AB_hydrolase_fold"/>
</dbReference>